<protein>
    <submittedName>
        <fullName evidence="8">Molybdenum Cofactor Synthesis C</fullName>
    </submittedName>
</protein>
<evidence type="ECO:0000256" key="1">
    <source>
        <dbReference type="ARBA" id="ARBA00001966"/>
    </source>
</evidence>
<comment type="cofactor">
    <cofactor evidence="1">
        <name>[4Fe-4S] cluster</name>
        <dbReference type="ChEBI" id="CHEBI:49883"/>
    </cofactor>
</comment>
<dbReference type="GO" id="GO:0051536">
    <property type="term" value="F:iron-sulfur cluster binding"/>
    <property type="evidence" value="ECO:0007669"/>
    <property type="project" value="UniProtKB-KW"/>
</dbReference>
<dbReference type="InterPro" id="IPR058240">
    <property type="entry name" value="rSAM_sf"/>
</dbReference>
<dbReference type="EMBL" id="MTKR01000102">
    <property type="protein sequence ID" value="RWX50306.1"/>
    <property type="molecule type" value="Genomic_DNA"/>
</dbReference>
<dbReference type="GO" id="GO:0046872">
    <property type="term" value="F:metal ion binding"/>
    <property type="evidence" value="ECO:0007669"/>
    <property type="project" value="UniProtKB-KW"/>
</dbReference>
<keyword evidence="3" id="KW-0479">Metal-binding</keyword>
<dbReference type="Pfam" id="PF04055">
    <property type="entry name" value="Radical_SAM"/>
    <property type="match status" value="1"/>
</dbReference>
<gene>
    <name evidence="8" type="ORF">VU00_11023</name>
</gene>
<evidence type="ECO:0000256" key="6">
    <source>
        <dbReference type="ARBA" id="ARBA00023150"/>
    </source>
</evidence>
<evidence type="ECO:0000256" key="3">
    <source>
        <dbReference type="ARBA" id="ARBA00022723"/>
    </source>
</evidence>
<keyword evidence="5" id="KW-0411">Iron-sulfur</keyword>
<dbReference type="CDD" id="cd01335">
    <property type="entry name" value="Radical_SAM"/>
    <property type="match status" value="1"/>
</dbReference>
<dbReference type="SUPFAM" id="SSF102114">
    <property type="entry name" value="Radical SAM enzymes"/>
    <property type="match status" value="1"/>
</dbReference>
<dbReference type="Gene3D" id="3.20.20.70">
    <property type="entry name" value="Aldolase class I"/>
    <property type="match status" value="1"/>
</dbReference>
<sequence>MSGGNYQIKDRQKPQVRSERGVLLFPVRLVIVYSARTSSWFIRQNPIRSILKKTCKQEKNSVPHVDPSDSTELKDLFSRTVSYLRLSLTDRCNLKCLYCVPEKDRSQCSPRLDHNDLLSYEELLRVVRVAVSMGISKLRLTGGEPLVRRDIMHFIDQLAEIDNLNDIRITTNGVLLEKFADPLVAAGIRKINISLDTLKPERFERITGVDCFTQVWRGIERAQAVGFFPIKLNTVVMRGINDDELGDFVRMSQETAMQIRFIEFMPIGSSSSWDKKVYMSSDEIMDRIREMGELIPVSKGRADGRPLCSGSGRGQKERSALSVRSVTVSVNTATGCA</sequence>
<evidence type="ECO:0000313" key="8">
    <source>
        <dbReference type="EMBL" id="RWX50306.1"/>
    </source>
</evidence>
<dbReference type="SFLD" id="SFLDG01386">
    <property type="entry name" value="main_SPASM_domain-containing"/>
    <property type="match status" value="1"/>
</dbReference>
<dbReference type="InterPro" id="IPR007197">
    <property type="entry name" value="rSAM"/>
</dbReference>
<dbReference type="GO" id="GO:0061798">
    <property type="term" value="F:GTP 3',8'-cyclase activity"/>
    <property type="evidence" value="ECO:0007669"/>
    <property type="project" value="TreeGrafter"/>
</dbReference>
<keyword evidence="2" id="KW-0949">S-adenosyl-L-methionine</keyword>
<dbReference type="PANTHER" id="PTHR22960:SF0">
    <property type="entry name" value="MOLYBDENUM COFACTOR BIOSYNTHESIS PROTEIN 1"/>
    <property type="match status" value="1"/>
</dbReference>
<proteinExistence type="predicted"/>
<keyword evidence="6" id="KW-0501">Molybdenum cofactor biosynthesis</keyword>
<dbReference type="GO" id="GO:0006777">
    <property type="term" value="P:Mo-molybdopterin cofactor biosynthetic process"/>
    <property type="evidence" value="ECO:0007669"/>
    <property type="project" value="UniProtKB-KW"/>
</dbReference>
<dbReference type="InterPro" id="IPR050105">
    <property type="entry name" value="MoCo_biosynth_MoaA/MoaC"/>
</dbReference>
<dbReference type="SMART" id="SM00729">
    <property type="entry name" value="Elp3"/>
    <property type="match status" value="1"/>
</dbReference>
<dbReference type="GO" id="GO:0061799">
    <property type="term" value="F:cyclic pyranopterin monophosphate synthase activity"/>
    <property type="evidence" value="ECO:0007669"/>
    <property type="project" value="TreeGrafter"/>
</dbReference>
<dbReference type="InterPro" id="IPR013785">
    <property type="entry name" value="Aldolase_TIM"/>
</dbReference>
<dbReference type="PANTHER" id="PTHR22960">
    <property type="entry name" value="MOLYBDOPTERIN COFACTOR SYNTHESIS PROTEIN A"/>
    <property type="match status" value="1"/>
</dbReference>
<dbReference type="AlphaFoldDB" id="A0A444JB33"/>
<dbReference type="Proteomes" id="UP000287615">
    <property type="component" value="Unassembled WGS sequence"/>
</dbReference>
<name>A0A444JB33_9BACT</name>
<reference evidence="8 9" key="1">
    <citation type="submission" date="2017-01" db="EMBL/GenBank/DDBJ databases">
        <title>The cable genome- insights into the physiology and evolution of filamentous bacteria capable of sulfide oxidation via long distance electron transfer.</title>
        <authorList>
            <person name="Schreiber L."/>
            <person name="Bjerg J.T."/>
            <person name="Boggild A."/>
            <person name="Van De Vossenberg J."/>
            <person name="Meysman F."/>
            <person name="Nielsen L.P."/>
            <person name="Schramm A."/>
            <person name="Kjeldsen K.U."/>
        </authorList>
    </citation>
    <scope>NUCLEOTIDE SEQUENCE [LARGE SCALE GENOMIC DNA]</scope>
    <source>
        <strain evidence="8">A3</strain>
    </source>
</reference>
<accession>A0A444JB33</accession>
<organism evidence="8 9">
    <name type="scientific">Candidatus Electrothrix marina</name>
    <dbReference type="NCBI Taxonomy" id="1859130"/>
    <lineage>
        <taxon>Bacteria</taxon>
        <taxon>Pseudomonadati</taxon>
        <taxon>Thermodesulfobacteriota</taxon>
        <taxon>Desulfobulbia</taxon>
        <taxon>Desulfobulbales</taxon>
        <taxon>Desulfobulbaceae</taxon>
        <taxon>Candidatus Electrothrix</taxon>
    </lineage>
</organism>
<dbReference type="SFLD" id="SFLDS00029">
    <property type="entry name" value="Radical_SAM"/>
    <property type="match status" value="1"/>
</dbReference>
<evidence type="ECO:0000256" key="5">
    <source>
        <dbReference type="ARBA" id="ARBA00023014"/>
    </source>
</evidence>
<dbReference type="InterPro" id="IPR006638">
    <property type="entry name" value="Elp3/MiaA/NifB-like_rSAM"/>
</dbReference>
<evidence type="ECO:0000313" key="9">
    <source>
        <dbReference type="Proteomes" id="UP000287615"/>
    </source>
</evidence>
<evidence type="ECO:0000259" key="7">
    <source>
        <dbReference type="PROSITE" id="PS51918"/>
    </source>
</evidence>
<feature type="domain" description="Radical SAM core" evidence="7">
    <location>
        <begin position="76"/>
        <end position="294"/>
    </location>
</feature>
<dbReference type="SFLD" id="SFLDG01067">
    <property type="entry name" value="SPASM/twitch_domain_containing"/>
    <property type="match status" value="1"/>
</dbReference>
<evidence type="ECO:0000256" key="4">
    <source>
        <dbReference type="ARBA" id="ARBA00023004"/>
    </source>
</evidence>
<evidence type="ECO:0000256" key="2">
    <source>
        <dbReference type="ARBA" id="ARBA00022691"/>
    </source>
</evidence>
<dbReference type="PROSITE" id="PS51918">
    <property type="entry name" value="RADICAL_SAM"/>
    <property type="match status" value="1"/>
</dbReference>
<keyword evidence="4" id="KW-0408">Iron</keyword>
<comment type="caution">
    <text evidence="8">The sequence shown here is derived from an EMBL/GenBank/DDBJ whole genome shotgun (WGS) entry which is preliminary data.</text>
</comment>